<dbReference type="AlphaFoldDB" id="A0AAV7NPI2"/>
<dbReference type="EMBL" id="JANPWB010000012">
    <property type="protein sequence ID" value="KAJ1116552.1"/>
    <property type="molecule type" value="Genomic_DNA"/>
</dbReference>
<proteinExistence type="predicted"/>
<evidence type="ECO:0000313" key="2">
    <source>
        <dbReference type="Proteomes" id="UP001066276"/>
    </source>
</evidence>
<sequence length="156" mass="17571">MSDTVNEIAVVKAEIMKISMETSAAKFLVHRQEYYEYSEKVSKLLALKIRQKATHSNINILEDEDGQLVSNNLEVLRVLREFYQKLYSQEIYLQEDEVTQYMANISVGQLQEGEKNEVEAPLSDKEIGAAVSTLSSGKAAGPDKIPFEFSIFWGGS</sequence>
<dbReference type="PANTHER" id="PTHR31635:SF196">
    <property type="entry name" value="REVERSE TRANSCRIPTASE DOMAIN-CONTAINING PROTEIN-RELATED"/>
    <property type="match status" value="1"/>
</dbReference>
<dbReference type="PANTHER" id="PTHR31635">
    <property type="entry name" value="REVERSE TRANSCRIPTASE DOMAIN-CONTAINING PROTEIN-RELATED"/>
    <property type="match status" value="1"/>
</dbReference>
<organism evidence="1 2">
    <name type="scientific">Pleurodeles waltl</name>
    <name type="common">Iberian ribbed newt</name>
    <dbReference type="NCBI Taxonomy" id="8319"/>
    <lineage>
        <taxon>Eukaryota</taxon>
        <taxon>Metazoa</taxon>
        <taxon>Chordata</taxon>
        <taxon>Craniata</taxon>
        <taxon>Vertebrata</taxon>
        <taxon>Euteleostomi</taxon>
        <taxon>Amphibia</taxon>
        <taxon>Batrachia</taxon>
        <taxon>Caudata</taxon>
        <taxon>Salamandroidea</taxon>
        <taxon>Salamandridae</taxon>
        <taxon>Pleurodelinae</taxon>
        <taxon>Pleurodeles</taxon>
    </lineage>
</organism>
<reference evidence="1" key="1">
    <citation type="journal article" date="2022" name="bioRxiv">
        <title>Sequencing and chromosome-scale assembly of the giantPleurodeles waltlgenome.</title>
        <authorList>
            <person name="Brown T."/>
            <person name="Elewa A."/>
            <person name="Iarovenko S."/>
            <person name="Subramanian E."/>
            <person name="Araus A.J."/>
            <person name="Petzold A."/>
            <person name="Susuki M."/>
            <person name="Suzuki K.-i.T."/>
            <person name="Hayashi T."/>
            <person name="Toyoda A."/>
            <person name="Oliveira C."/>
            <person name="Osipova E."/>
            <person name="Leigh N.D."/>
            <person name="Simon A."/>
            <person name="Yun M.H."/>
        </authorList>
    </citation>
    <scope>NUCLEOTIDE SEQUENCE</scope>
    <source>
        <strain evidence="1">20211129_DDA</strain>
        <tissue evidence="1">Liver</tissue>
    </source>
</reference>
<name>A0AAV7NPI2_PLEWA</name>
<evidence type="ECO:0000313" key="1">
    <source>
        <dbReference type="EMBL" id="KAJ1116552.1"/>
    </source>
</evidence>
<accession>A0AAV7NPI2</accession>
<dbReference type="Proteomes" id="UP001066276">
    <property type="component" value="Chromosome 8"/>
</dbReference>
<keyword evidence="2" id="KW-1185">Reference proteome</keyword>
<comment type="caution">
    <text evidence="1">The sequence shown here is derived from an EMBL/GenBank/DDBJ whole genome shotgun (WGS) entry which is preliminary data.</text>
</comment>
<protein>
    <submittedName>
        <fullName evidence="1">Uncharacterized protein</fullName>
    </submittedName>
</protein>
<gene>
    <name evidence="1" type="ORF">NDU88_004762</name>
</gene>